<accession>A0A0P6XE89</accession>
<gene>
    <name evidence="1" type="ORF">ADM99_04720</name>
</gene>
<dbReference type="RefSeq" id="WP_062421958.1">
    <property type="nucleotide sequence ID" value="NZ_BBYA01000009.1"/>
</dbReference>
<proteinExistence type="predicted"/>
<comment type="caution">
    <text evidence="1">The sequence shown here is derived from an EMBL/GenBank/DDBJ whole genome shotgun (WGS) entry which is preliminary data.</text>
</comment>
<dbReference type="STRING" id="229920.ADM99_04720"/>
<reference evidence="1 2" key="1">
    <citation type="submission" date="2015-07" db="EMBL/GenBank/DDBJ databases">
        <title>Genome sequence of Leptolinea tardivitalis DSM 16556.</title>
        <authorList>
            <person name="Hemp J."/>
            <person name="Ward L.M."/>
            <person name="Pace L.A."/>
            <person name="Fischer W.W."/>
        </authorList>
    </citation>
    <scope>NUCLEOTIDE SEQUENCE [LARGE SCALE GENOMIC DNA]</scope>
    <source>
        <strain evidence="1 2">YMTK-2</strain>
    </source>
</reference>
<protein>
    <recommendedName>
        <fullName evidence="3">3-keto-disaccharide hydrolase domain-containing protein</fullName>
    </recommendedName>
</protein>
<name>A0A0P6XE89_9CHLR</name>
<dbReference type="Gene3D" id="2.60.120.560">
    <property type="entry name" value="Exo-inulinase, domain 1"/>
    <property type="match status" value="1"/>
</dbReference>
<organism evidence="1 2">
    <name type="scientific">Leptolinea tardivitalis</name>
    <dbReference type="NCBI Taxonomy" id="229920"/>
    <lineage>
        <taxon>Bacteria</taxon>
        <taxon>Bacillati</taxon>
        <taxon>Chloroflexota</taxon>
        <taxon>Anaerolineae</taxon>
        <taxon>Anaerolineales</taxon>
        <taxon>Anaerolineaceae</taxon>
        <taxon>Leptolinea</taxon>
    </lineage>
</organism>
<keyword evidence="2" id="KW-1185">Reference proteome</keyword>
<dbReference type="EMBL" id="LGCK01000006">
    <property type="protein sequence ID" value="KPL73487.1"/>
    <property type="molecule type" value="Genomic_DNA"/>
</dbReference>
<evidence type="ECO:0000313" key="1">
    <source>
        <dbReference type="EMBL" id="KPL73487.1"/>
    </source>
</evidence>
<evidence type="ECO:0000313" key="2">
    <source>
        <dbReference type="Proteomes" id="UP000050430"/>
    </source>
</evidence>
<dbReference type="AlphaFoldDB" id="A0A0P6XE89"/>
<dbReference type="PROSITE" id="PS51257">
    <property type="entry name" value="PROKAR_LIPOPROTEIN"/>
    <property type="match status" value="1"/>
</dbReference>
<dbReference type="OrthoDB" id="165027at2"/>
<dbReference type="Proteomes" id="UP000050430">
    <property type="component" value="Unassembled WGS sequence"/>
</dbReference>
<sequence>MKINDRSNKYLKIETLLGFFLGTLLFSACTGTFEQPAYLTPTPTDSPTPTETIIWFPATSTATQVPTRQPEPTENLHPSVTEILFRDDFSNTALWSTKAEAGGNIAYGKNELTLASQEPKTYIASLFAPAELDDASVEISSNVTLCKSEDSYGFLMRAVNGMNGYRFLVNCQGQVKLEVLKSGRPYTLVDWMQSGQVLPGSPYQLRLRVWMVKDELRFFLNDVFQFSARDAVFKKGKVGVFARQAADTPVTVTFTNLIIRAIDPEFVLPKATLKPTATRQPKYIPVNTSVPSPNP</sequence>
<evidence type="ECO:0008006" key="3">
    <source>
        <dbReference type="Google" id="ProtNLM"/>
    </source>
</evidence>